<dbReference type="AlphaFoldDB" id="A0A922S9A3"/>
<feature type="signal peptide" evidence="1">
    <location>
        <begin position="1"/>
        <end position="19"/>
    </location>
</feature>
<sequence>MVLKILIIIASLLSPYVVSDTCVTYDFEENFDDIIGNHGICSDNMMSEWILDEYNNLGLNSPHERSTKFISPTRGVLSCWSSFLFTMSQRGTLQVKLYMTSDFNSDFLQILVFSAEEYVSGMYSVTSSNVKGWYTANLPLEGNPAVYRGYVSHIFTYIITFRIY</sequence>
<evidence type="ECO:0000256" key="1">
    <source>
        <dbReference type="SAM" id="SignalP"/>
    </source>
</evidence>
<evidence type="ECO:0000313" key="2">
    <source>
        <dbReference type="EMBL" id="KAH9629761.1"/>
    </source>
</evidence>
<dbReference type="Proteomes" id="UP000814243">
    <property type="component" value="Unassembled WGS sequence"/>
</dbReference>
<accession>A0A922S9A3</accession>
<proteinExistence type="predicted"/>
<evidence type="ECO:0000313" key="3">
    <source>
        <dbReference type="Proteomes" id="UP000814243"/>
    </source>
</evidence>
<gene>
    <name evidence="2" type="ORF">HF086_009888</name>
</gene>
<keyword evidence="1" id="KW-0732">Signal</keyword>
<dbReference type="EMBL" id="JACEFF010000852">
    <property type="protein sequence ID" value="KAH9629761.1"/>
    <property type="molecule type" value="Genomic_DNA"/>
</dbReference>
<comment type="caution">
    <text evidence="2">The sequence shown here is derived from an EMBL/GenBank/DDBJ whole genome shotgun (WGS) entry which is preliminary data.</text>
</comment>
<protein>
    <submittedName>
        <fullName evidence="2">Uncharacterized protein</fullName>
    </submittedName>
</protein>
<feature type="chain" id="PRO_5037611357" evidence="1">
    <location>
        <begin position="20"/>
        <end position="164"/>
    </location>
</feature>
<name>A0A922S9A3_SPOEX</name>
<organism evidence="2 3">
    <name type="scientific">Spodoptera exigua</name>
    <name type="common">Beet armyworm</name>
    <name type="synonym">Noctua fulgens</name>
    <dbReference type="NCBI Taxonomy" id="7107"/>
    <lineage>
        <taxon>Eukaryota</taxon>
        <taxon>Metazoa</taxon>
        <taxon>Ecdysozoa</taxon>
        <taxon>Arthropoda</taxon>
        <taxon>Hexapoda</taxon>
        <taxon>Insecta</taxon>
        <taxon>Pterygota</taxon>
        <taxon>Neoptera</taxon>
        <taxon>Endopterygota</taxon>
        <taxon>Lepidoptera</taxon>
        <taxon>Glossata</taxon>
        <taxon>Ditrysia</taxon>
        <taxon>Noctuoidea</taxon>
        <taxon>Noctuidae</taxon>
        <taxon>Amphipyrinae</taxon>
        <taxon>Spodoptera</taxon>
    </lineage>
</organism>
<reference evidence="2" key="1">
    <citation type="journal article" date="2021" name="G3 (Bethesda)">
        <title>Genome and transcriptome analysis of the beet armyworm Spodoptera exigua reveals targets for pest control. .</title>
        <authorList>
            <person name="Simon S."/>
            <person name="Breeschoten T."/>
            <person name="Jansen H.J."/>
            <person name="Dirks R.P."/>
            <person name="Schranz M.E."/>
            <person name="Ros V.I.D."/>
        </authorList>
    </citation>
    <scope>NUCLEOTIDE SEQUENCE</scope>
    <source>
        <strain evidence="2">TB_SE_WUR_2020</strain>
    </source>
</reference>